<name>A0A4S2CXB2_STEMA</name>
<dbReference type="AlphaFoldDB" id="A0A4S2CXB2"/>
<dbReference type="Proteomes" id="UP000306631">
    <property type="component" value="Unassembled WGS sequence"/>
</dbReference>
<reference evidence="1 2" key="1">
    <citation type="submission" date="2019-04" db="EMBL/GenBank/DDBJ databases">
        <title>Microbes associate with the intestines of laboratory mice.</title>
        <authorList>
            <person name="Navarre W."/>
            <person name="Wong E."/>
            <person name="Huang K."/>
            <person name="Tropini C."/>
            <person name="Ng K."/>
            <person name="Yu B."/>
        </authorList>
    </citation>
    <scope>NUCLEOTIDE SEQUENCE [LARGE SCALE GENOMIC DNA]</scope>
    <source>
        <strain evidence="1 2">NM62_B4-13</strain>
    </source>
</reference>
<evidence type="ECO:0000313" key="2">
    <source>
        <dbReference type="Proteomes" id="UP000306631"/>
    </source>
</evidence>
<comment type="caution">
    <text evidence="1">The sequence shown here is derived from an EMBL/GenBank/DDBJ whole genome shotgun (WGS) entry which is preliminary data.</text>
</comment>
<dbReference type="EMBL" id="SRYW01000011">
    <property type="protein sequence ID" value="TGY33201.1"/>
    <property type="molecule type" value="Genomic_DNA"/>
</dbReference>
<dbReference type="OrthoDB" id="6038836at2"/>
<evidence type="ECO:0000313" key="1">
    <source>
        <dbReference type="EMBL" id="TGY33201.1"/>
    </source>
</evidence>
<sequence>MPRLDRRAVPALYNAYLQPERSGRRSRRERMEEPQAVAQDYLQYMRNDYEQRRAQGRRSWRDLYPAYAFALTTHYADWPRGDDDDTDGELAEHWEQMRGQSRLGWPQARAIVEDAWLALDHMPAAAVHGLLQ</sequence>
<gene>
    <name evidence="1" type="ORF">E5352_13415</name>
</gene>
<dbReference type="RefSeq" id="WP_136005764.1">
    <property type="nucleotide sequence ID" value="NZ_SRYW01000011.1"/>
</dbReference>
<proteinExistence type="predicted"/>
<organism evidence="1 2">
    <name type="scientific">Stenotrophomonas maltophilia</name>
    <name type="common">Pseudomonas maltophilia</name>
    <name type="synonym">Xanthomonas maltophilia</name>
    <dbReference type="NCBI Taxonomy" id="40324"/>
    <lineage>
        <taxon>Bacteria</taxon>
        <taxon>Pseudomonadati</taxon>
        <taxon>Pseudomonadota</taxon>
        <taxon>Gammaproteobacteria</taxon>
        <taxon>Lysobacterales</taxon>
        <taxon>Lysobacteraceae</taxon>
        <taxon>Stenotrophomonas</taxon>
        <taxon>Stenotrophomonas maltophilia group</taxon>
    </lineage>
</organism>
<protein>
    <submittedName>
        <fullName evidence="1">Uncharacterized protein</fullName>
    </submittedName>
</protein>
<accession>A0A4S2CXB2</accession>